<proteinExistence type="predicted"/>
<feature type="region of interest" description="Disordered" evidence="1">
    <location>
        <begin position="34"/>
        <end position="87"/>
    </location>
</feature>
<reference evidence="2 3" key="1">
    <citation type="journal article" date="2018" name="IMA Fungus">
        <title>IMA Genome-F 9: Draft genome sequence of Annulohypoxylon stygium, Aspergillus mulundensis, Berkeleyomyces basicola (syn. Thielaviopsis basicola), Ceratocystis smalleyi, two Cercospora beticola strains, Coleophoma cylindrospora, Fusarium fracticaudum, Phialophora cf. hyalina, and Morchella septimelata.</title>
        <authorList>
            <person name="Wingfield B.D."/>
            <person name="Bills G.F."/>
            <person name="Dong Y."/>
            <person name="Huang W."/>
            <person name="Nel W.J."/>
            <person name="Swalarsk-Parry B.S."/>
            <person name="Vaghefi N."/>
            <person name="Wilken P.M."/>
            <person name="An Z."/>
            <person name="de Beer Z.W."/>
            <person name="De Vos L."/>
            <person name="Chen L."/>
            <person name="Duong T.A."/>
            <person name="Gao Y."/>
            <person name="Hammerbacher A."/>
            <person name="Kikkert J.R."/>
            <person name="Li Y."/>
            <person name="Li H."/>
            <person name="Li K."/>
            <person name="Li Q."/>
            <person name="Liu X."/>
            <person name="Ma X."/>
            <person name="Naidoo K."/>
            <person name="Pethybridge S.J."/>
            <person name="Sun J."/>
            <person name="Steenkamp E.T."/>
            <person name="van der Nest M.A."/>
            <person name="van Wyk S."/>
            <person name="Wingfield M.J."/>
            <person name="Xiong C."/>
            <person name="Yue Q."/>
            <person name="Zhang X."/>
        </authorList>
    </citation>
    <scope>NUCLEOTIDE SEQUENCE [LARGE SCALE GENOMIC DNA]</scope>
    <source>
        <strain evidence="2 3">BP5796</strain>
    </source>
</reference>
<evidence type="ECO:0000256" key="1">
    <source>
        <dbReference type="SAM" id="MobiDB-lite"/>
    </source>
</evidence>
<feature type="region of interest" description="Disordered" evidence="1">
    <location>
        <begin position="1"/>
        <end position="20"/>
    </location>
</feature>
<accession>A0A3D8QR17</accession>
<keyword evidence="3" id="KW-1185">Reference proteome</keyword>
<protein>
    <submittedName>
        <fullName evidence="2">Uncharacterized protein</fullName>
    </submittedName>
</protein>
<sequence length="87" mass="9461">MRPLALQNLAMTAAPSRSPHTAATFQWDVMAQAPFASSSPSSRRRDPDAADWWRASHLQPSVAPNPRGRPHLTENGRMPNADGDSVS</sequence>
<name>A0A3D8QR17_9HELO</name>
<evidence type="ECO:0000313" key="3">
    <source>
        <dbReference type="Proteomes" id="UP000256328"/>
    </source>
</evidence>
<dbReference type="EMBL" id="PDLN01000016">
    <property type="protein sequence ID" value="RDW64235.1"/>
    <property type="molecule type" value="Genomic_DNA"/>
</dbReference>
<gene>
    <name evidence="2" type="ORF">BP5796_10737</name>
</gene>
<dbReference type="AlphaFoldDB" id="A0A3D8QR17"/>
<organism evidence="2 3">
    <name type="scientific">Coleophoma crateriformis</name>
    <dbReference type="NCBI Taxonomy" id="565419"/>
    <lineage>
        <taxon>Eukaryota</taxon>
        <taxon>Fungi</taxon>
        <taxon>Dikarya</taxon>
        <taxon>Ascomycota</taxon>
        <taxon>Pezizomycotina</taxon>
        <taxon>Leotiomycetes</taxon>
        <taxon>Helotiales</taxon>
        <taxon>Dermateaceae</taxon>
        <taxon>Coleophoma</taxon>
    </lineage>
</organism>
<evidence type="ECO:0000313" key="2">
    <source>
        <dbReference type="EMBL" id="RDW64235.1"/>
    </source>
</evidence>
<comment type="caution">
    <text evidence="2">The sequence shown here is derived from an EMBL/GenBank/DDBJ whole genome shotgun (WGS) entry which is preliminary data.</text>
</comment>
<dbReference type="Proteomes" id="UP000256328">
    <property type="component" value="Unassembled WGS sequence"/>
</dbReference>